<feature type="compositionally biased region" description="Low complexity" evidence="2">
    <location>
        <begin position="464"/>
        <end position="476"/>
    </location>
</feature>
<feature type="compositionally biased region" description="Basic and acidic residues" evidence="2">
    <location>
        <begin position="660"/>
        <end position="669"/>
    </location>
</feature>
<dbReference type="PANTHER" id="PTHR14662:SF2">
    <property type="entry name" value="PARTNER AND LOCALIZER OF BRCA2"/>
    <property type="match status" value="1"/>
</dbReference>
<feature type="domain" description="Partner and localiser of BRCA2 WD40" evidence="3">
    <location>
        <begin position="951"/>
        <end position="1259"/>
    </location>
</feature>
<reference evidence="4" key="1">
    <citation type="submission" date="2025-08" db="UniProtKB">
        <authorList>
            <consortium name="Ensembl"/>
        </authorList>
    </citation>
    <scope>IDENTIFICATION</scope>
</reference>
<evidence type="ECO:0000256" key="1">
    <source>
        <dbReference type="SAM" id="Coils"/>
    </source>
</evidence>
<keyword evidence="1" id="KW-0175">Coiled coil</keyword>
<evidence type="ECO:0000313" key="4">
    <source>
        <dbReference type="Ensembl" id="ENSFHEP00000003742.1"/>
    </source>
</evidence>
<feature type="region of interest" description="Disordered" evidence="2">
    <location>
        <begin position="776"/>
        <end position="796"/>
    </location>
</feature>
<dbReference type="InterPro" id="IPR011047">
    <property type="entry name" value="Quinoprotein_ADH-like_sf"/>
</dbReference>
<feature type="compositionally biased region" description="Low complexity" evidence="2">
    <location>
        <begin position="845"/>
        <end position="864"/>
    </location>
</feature>
<sequence length="1269" mass="137140">MEAGVGDFLPSEEQLRSTLLCDDKEELRRTLAQLQREYLKTAQRLKRAERLDAVRRHVKSRISLHKHPDHRDPEASSSSSINPSPLVLNANNASVPGSPPSQAGAADRDASTRHPVIRFSLPGDPACPRTPDPSGARSHRPSPALRLRSRRSRLRWEKRNADALQSSGSGEQRDERTENTRAADEEQTTEEENVVNESEELFSESPSLLLTHGSAQEHGEAGDEMGKEEHGAQEGREKDLEVDGKCGRAALTPEEEGLHVGEKHSVNIERGEDGQREESETVAREEGSHENAAPTARAAKQRPLVEAEAEKGQTAADEKPASVLDSCTLVEGLLFPAEYYVRTTRRMALSQSQPDVRAVILSQLSAGRQRRGRGRGGRGDSRQQDRHTQTDSSSPSTSVEPLQPSPAHAQDSRELFSADPGAPPSPPVSSVRPPRGRRRGRGRGRGRGRPQRPPPLKHGREQSAGGLQPPGAAGPPSVTGGPARPTAGDQENVYPIFQQSRPQQRTTGTSGWESLLLPSSSSPPPASLPSLPSLMRRLKTLDIQQDFHLPDEQFASLKLHKLRQVAVESGHEYFSTPSHSTRMRSNSLYSAIDPLTPFSLPLSLTPTISPCPNESEQTSESRPAGDPSSKCEDEELRDPNAPETIADDPKDSTEAALVAKDLEEHETVTERGAALSSDDKPADFDEPHVRQSVVERRVCRGSDSDEPRAEQSASEKQTSSEELMTTEPQLEDRCITEKPSIDFCEGQTADEAPVSCSASKVGYDSAAKPPVNYLKQQYSPERFEEPAETDFSTERMRENKASEFLFKSPLDSVGSLFTAPYLPSSAPASSPVLPSLGVTPNAARLTTSPPAPSLLMLPPQSPSTQDPDLCPGPSTASLPPSLPPSICSQIQDFPERPALSSQDDGVGPAAGPVVEEGVTAEKRLLRCTHTLEAPAGGSLVDACCLPGPPGGLRVAAAGKWAVCLWSWTPESDWSLKHTWTFSEPVINVFPVPDSDGLMFVSLGQLEIRELRMLSCRSLSQTLICEGIIQAAVGLYDSRVATSSVSATGSALQVFTLSHGSSSLSSQPRVPPGVCVSSLAPVDGLSDALIGTDEGARLFIWNLKTGHLLTRVLLEPGLSNTACLRGYSERGVLFVLLQHQFLSSLDQEEKEAKEKHQMPSEEEMKPALLSLAAINPMNGKSVLAARLCPPKGWTGRLCEVDVSRSRVAGLSQNGCVCVWELEEGGASPTAEAPQDEDWQLARWGEGDTLVIGHQSGDVSLHRYSARPSQN</sequence>
<dbReference type="InterPro" id="IPR015943">
    <property type="entry name" value="WD40/YVTN_repeat-like_dom_sf"/>
</dbReference>
<organism evidence="4 5">
    <name type="scientific">Fundulus heteroclitus</name>
    <name type="common">Killifish</name>
    <name type="synonym">Mummichog</name>
    <dbReference type="NCBI Taxonomy" id="8078"/>
    <lineage>
        <taxon>Eukaryota</taxon>
        <taxon>Metazoa</taxon>
        <taxon>Chordata</taxon>
        <taxon>Craniata</taxon>
        <taxon>Vertebrata</taxon>
        <taxon>Euteleostomi</taxon>
        <taxon>Actinopterygii</taxon>
        <taxon>Neopterygii</taxon>
        <taxon>Teleostei</taxon>
        <taxon>Neoteleostei</taxon>
        <taxon>Acanthomorphata</taxon>
        <taxon>Ovalentaria</taxon>
        <taxon>Atherinomorphae</taxon>
        <taxon>Cyprinodontiformes</taxon>
        <taxon>Fundulidae</taxon>
        <taxon>Fundulus</taxon>
    </lineage>
</organism>
<feature type="compositionally biased region" description="Polar residues" evidence="2">
    <location>
        <begin position="390"/>
        <end position="400"/>
    </location>
</feature>
<feature type="compositionally biased region" description="Basic and acidic residues" evidence="2">
    <location>
        <begin position="256"/>
        <end position="289"/>
    </location>
</feature>
<dbReference type="InterPro" id="IPR031920">
    <property type="entry name" value="PALB2_WD40"/>
</dbReference>
<protein>
    <submittedName>
        <fullName evidence="4">Partner and localizer of BRCA2</fullName>
    </submittedName>
</protein>
<evidence type="ECO:0000256" key="2">
    <source>
        <dbReference type="SAM" id="MobiDB-lite"/>
    </source>
</evidence>
<feature type="compositionally biased region" description="Basic residues" evidence="2">
    <location>
        <begin position="434"/>
        <end position="450"/>
    </location>
</feature>
<feature type="region of interest" description="Disordered" evidence="2">
    <location>
        <begin position="601"/>
        <end position="734"/>
    </location>
</feature>
<feature type="compositionally biased region" description="Basic and acidic residues" evidence="2">
    <location>
        <begin position="303"/>
        <end position="320"/>
    </location>
</feature>
<feature type="compositionally biased region" description="Basic and acidic residues" evidence="2">
    <location>
        <begin position="377"/>
        <end position="389"/>
    </location>
</feature>
<feature type="compositionally biased region" description="Polar residues" evidence="2">
    <location>
        <begin position="497"/>
        <end position="512"/>
    </location>
</feature>
<dbReference type="SUPFAM" id="SSF50998">
    <property type="entry name" value="Quinoprotein alcohol dehydrogenase-like"/>
    <property type="match status" value="1"/>
</dbReference>
<feature type="compositionally biased region" description="Low complexity" evidence="2">
    <location>
        <begin position="601"/>
        <end position="612"/>
    </location>
</feature>
<feature type="region of interest" description="Disordered" evidence="2">
    <location>
        <begin position="59"/>
        <end position="325"/>
    </location>
</feature>
<accession>A0A3Q2NWH8</accession>
<name>A0A3Q2NWH8_FUNHE</name>
<dbReference type="PANTHER" id="PTHR14662">
    <property type="entry name" value="PARTNER AND LOCALIZER OF BRCA2"/>
    <property type="match status" value="1"/>
</dbReference>
<dbReference type="STRING" id="8078.ENSFHEP00000003742"/>
<feature type="compositionally biased region" description="Polar residues" evidence="2">
    <location>
        <begin position="711"/>
        <end position="728"/>
    </location>
</feature>
<feature type="compositionally biased region" description="Basic residues" evidence="2">
    <location>
        <begin position="59"/>
        <end position="68"/>
    </location>
</feature>
<dbReference type="Ensembl" id="ENSFHET00000010031.1">
    <property type="protein sequence ID" value="ENSFHEP00000003742.1"/>
    <property type="gene ID" value="ENSFHEG00000004624.1"/>
</dbReference>
<feature type="compositionally biased region" description="Basic and acidic residues" evidence="2">
    <location>
        <begin position="215"/>
        <end position="246"/>
    </location>
</feature>
<evidence type="ECO:0000259" key="3">
    <source>
        <dbReference type="Pfam" id="PF16756"/>
    </source>
</evidence>
<proteinExistence type="predicted"/>
<dbReference type="Pfam" id="PF16756">
    <property type="entry name" value="PALB2_WD40"/>
    <property type="match status" value="1"/>
</dbReference>
<feature type="coiled-coil region" evidence="1">
    <location>
        <begin position="17"/>
        <end position="51"/>
    </location>
</feature>
<dbReference type="Gene3D" id="2.130.10.10">
    <property type="entry name" value="YVTN repeat-like/Quinoprotein amine dehydrogenase"/>
    <property type="match status" value="1"/>
</dbReference>
<feature type="region of interest" description="Disordered" evidence="2">
    <location>
        <begin position="362"/>
        <end position="531"/>
    </location>
</feature>
<dbReference type="GO" id="GO:0000724">
    <property type="term" value="P:double-strand break repair via homologous recombination"/>
    <property type="evidence" value="ECO:0007669"/>
    <property type="project" value="InterPro"/>
</dbReference>
<dbReference type="AlphaFoldDB" id="A0A3Q2NWH8"/>
<reference evidence="4" key="2">
    <citation type="submission" date="2025-09" db="UniProtKB">
        <authorList>
            <consortium name="Ensembl"/>
        </authorList>
    </citation>
    <scope>IDENTIFICATION</scope>
</reference>
<feature type="compositionally biased region" description="Acidic residues" evidence="2">
    <location>
        <begin position="185"/>
        <end position="202"/>
    </location>
</feature>
<feature type="region of interest" description="Disordered" evidence="2">
    <location>
        <begin position="843"/>
        <end position="878"/>
    </location>
</feature>
<dbReference type="GO" id="GO:0003677">
    <property type="term" value="F:DNA binding"/>
    <property type="evidence" value="ECO:0007669"/>
    <property type="project" value="InterPro"/>
</dbReference>
<evidence type="ECO:0000313" key="5">
    <source>
        <dbReference type="Proteomes" id="UP000265000"/>
    </source>
</evidence>
<feature type="compositionally biased region" description="Basic and acidic residues" evidence="2">
    <location>
        <begin position="677"/>
        <end position="709"/>
    </location>
</feature>
<dbReference type="GeneTree" id="ENSGT00390000014423"/>
<feature type="compositionally biased region" description="Basic and acidic residues" evidence="2">
    <location>
        <begin position="171"/>
        <end position="184"/>
    </location>
</feature>
<keyword evidence="5" id="KW-1185">Reference proteome</keyword>
<dbReference type="GO" id="GO:0005654">
    <property type="term" value="C:nucleoplasm"/>
    <property type="evidence" value="ECO:0007669"/>
    <property type="project" value="TreeGrafter"/>
</dbReference>
<dbReference type="InterPro" id="IPR042417">
    <property type="entry name" value="PALB2"/>
</dbReference>
<dbReference type="Proteomes" id="UP000265000">
    <property type="component" value="Unplaced"/>
</dbReference>